<keyword evidence="6" id="KW-0675">Receptor</keyword>
<evidence type="ECO:0000256" key="8">
    <source>
        <dbReference type="SAM" id="Phobius"/>
    </source>
</evidence>
<reference evidence="9" key="1">
    <citation type="submission" date="2021-12" db="EMBL/GenBank/DDBJ databases">
        <authorList>
            <person name="King R."/>
        </authorList>
    </citation>
    <scope>NUCLEOTIDE SEQUENCE</scope>
</reference>
<dbReference type="Proteomes" id="UP001153292">
    <property type="component" value="Chromosome 16"/>
</dbReference>
<evidence type="ECO:0000256" key="4">
    <source>
        <dbReference type="ARBA" id="ARBA00022989"/>
    </source>
</evidence>
<evidence type="ECO:0000256" key="7">
    <source>
        <dbReference type="ARBA" id="ARBA00023180"/>
    </source>
</evidence>
<proteinExistence type="predicted"/>
<keyword evidence="2" id="KW-1003">Cell membrane</keyword>
<feature type="transmembrane region" description="Helical" evidence="8">
    <location>
        <begin position="181"/>
        <end position="201"/>
    </location>
</feature>
<dbReference type="PANTHER" id="PTHR42643">
    <property type="entry name" value="IONOTROPIC RECEPTOR 20A-RELATED"/>
    <property type="match status" value="1"/>
</dbReference>
<dbReference type="EMBL" id="OU963909">
    <property type="protein sequence ID" value="CAH0400061.1"/>
    <property type="molecule type" value="Genomic_DNA"/>
</dbReference>
<evidence type="ECO:0000313" key="10">
    <source>
        <dbReference type="Proteomes" id="UP001153292"/>
    </source>
</evidence>
<evidence type="ECO:0000256" key="5">
    <source>
        <dbReference type="ARBA" id="ARBA00023136"/>
    </source>
</evidence>
<dbReference type="InterPro" id="IPR052192">
    <property type="entry name" value="Insect_Ionotropic_Sensory_Rcpt"/>
</dbReference>
<evidence type="ECO:0008006" key="11">
    <source>
        <dbReference type="Google" id="ProtNLM"/>
    </source>
</evidence>
<evidence type="ECO:0000313" key="9">
    <source>
        <dbReference type="EMBL" id="CAH0400061.1"/>
    </source>
</evidence>
<accession>A0ABN8B246</accession>
<keyword evidence="3 8" id="KW-0812">Transmembrane</keyword>
<evidence type="ECO:0000256" key="6">
    <source>
        <dbReference type="ARBA" id="ARBA00023170"/>
    </source>
</evidence>
<protein>
    <recommendedName>
        <fullName evidence="11">Ionotropic glutamate receptor C-terminal domain-containing protein</fullName>
    </recommendedName>
</protein>
<keyword evidence="10" id="KW-1185">Reference proteome</keyword>
<dbReference type="PANTHER" id="PTHR42643:SF32">
    <property type="entry name" value="IONOTROPIC RECEPTOR 31A, ISOFORM C-RELATED"/>
    <property type="match status" value="1"/>
</dbReference>
<keyword evidence="7" id="KW-0325">Glycoprotein</keyword>
<dbReference type="Gene3D" id="1.10.287.70">
    <property type="match status" value="1"/>
</dbReference>
<feature type="transmembrane region" description="Helical" evidence="8">
    <location>
        <begin position="118"/>
        <end position="137"/>
    </location>
</feature>
<name>A0ABN8B246_CHISP</name>
<feature type="transmembrane region" description="Helical" evidence="8">
    <location>
        <begin position="149"/>
        <end position="169"/>
    </location>
</feature>
<evidence type="ECO:0000256" key="3">
    <source>
        <dbReference type="ARBA" id="ARBA00022692"/>
    </source>
</evidence>
<comment type="subcellular location">
    <subcellularLocation>
        <location evidence="1">Cell membrane</location>
        <topology evidence="1">Multi-pass membrane protein</topology>
    </subcellularLocation>
</comment>
<gene>
    <name evidence="9" type="ORF">CHILSU_LOCUS3243</name>
</gene>
<keyword evidence="5 8" id="KW-0472">Membrane</keyword>
<keyword evidence="4 8" id="KW-1133">Transmembrane helix</keyword>
<organism evidence="9 10">
    <name type="scientific">Chilo suppressalis</name>
    <name type="common">Asiatic rice borer moth</name>
    <dbReference type="NCBI Taxonomy" id="168631"/>
    <lineage>
        <taxon>Eukaryota</taxon>
        <taxon>Metazoa</taxon>
        <taxon>Ecdysozoa</taxon>
        <taxon>Arthropoda</taxon>
        <taxon>Hexapoda</taxon>
        <taxon>Insecta</taxon>
        <taxon>Pterygota</taxon>
        <taxon>Neoptera</taxon>
        <taxon>Endopterygota</taxon>
        <taxon>Lepidoptera</taxon>
        <taxon>Glossata</taxon>
        <taxon>Ditrysia</taxon>
        <taxon>Pyraloidea</taxon>
        <taxon>Crambidae</taxon>
        <taxon>Crambinae</taxon>
        <taxon>Chilo</taxon>
    </lineage>
</organism>
<evidence type="ECO:0000256" key="1">
    <source>
        <dbReference type="ARBA" id="ARBA00004651"/>
    </source>
</evidence>
<evidence type="ECO:0000256" key="2">
    <source>
        <dbReference type="ARBA" id="ARBA00022475"/>
    </source>
</evidence>
<feature type="transmembrane region" description="Helical" evidence="8">
    <location>
        <begin position="369"/>
        <end position="389"/>
    </location>
</feature>
<sequence>MNNSITVSTLFKCNTRFYEDYEHIYNPSWRHNMIGCCIISILQNMYNYRVKYVLESSLTDGINNTIDIYANPMSMGPEIMDVANPVHTVLLWRFGFIFRRPYHFSVFLRYYSKPFSRPVWNCLYAMMILVTLLFYILSCLEKRFVRTKYECTFGLYLMLAIGGYCQHVFPVDAIFNSRRTAHFTFFLYCYIIYTFYTSNLLSHLVSDKANEVQLDDLTESDYEIIILESMKDVYYNNYTWYSGHSNLTDVIRPKLNRARFVNMATAVKDLRLKKSALLSDYISVYPALKRALSNDEICQLNEIDLLPEVRKYLFSSKNFRFREQLVIGTLRAKEAGVLHRLTSFDSNQHLNCNRLGLHVVEISQIYTPLMYLASAYVIASVIMLCERWYCKKYLVWPYIE</sequence>